<reference evidence="1" key="2">
    <citation type="journal article" date="2015" name="Data Brief">
        <title>Shoot transcriptome of the giant reed, Arundo donax.</title>
        <authorList>
            <person name="Barrero R.A."/>
            <person name="Guerrero F.D."/>
            <person name="Moolhuijzen P."/>
            <person name="Goolsby J.A."/>
            <person name="Tidwell J."/>
            <person name="Bellgard S.E."/>
            <person name="Bellgard M.I."/>
        </authorList>
    </citation>
    <scope>NUCLEOTIDE SEQUENCE</scope>
    <source>
        <tissue evidence="1">Shoot tissue taken approximately 20 cm above the soil surface</tissue>
    </source>
</reference>
<organism evidence="1">
    <name type="scientific">Arundo donax</name>
    <name type="common">Giant reed</name>
    <name type="synonym">Donax arundinaceus</name>
    <dbReference type="NCBI Taxonomy" id="35708"/>
    <lineage>
        <taxon>Eukaryota</taxon>
        <taxon>Viridiplantae</taxon>
        <taxon>Streptophyta</taxon>
        <taxon>Embryophyta</taxon>
        <taxon>Tracheophyta</taxon>
        <taxon>Spermatophyta</taxon>
        <taxon>Magnoliopsida</taxon>
        <taxon>Liliopsida</taxon>
        <taxon>Poales</taxon>
        <taxon>Poaceae</taxon>
        <taxon>PACMAD clade</taxon>
        <taxon>Arundinoideae</taxon>
        <taxon>Arundineae</taxon>
        <taxon>Arundo</taxon>
    </lineage>
</organism>
<dbReference type="AlphaFoldDB" id="A0A0A9BIV4"/>
<proteinExistence type="predicted"/>
<sequence length="17" mass="2032">MIGFLIFNHPKHYSSQI</sequence>
<name>A0A0A9BIV4_ARUDO</name>
<protein>
    <submittedName>
        <fullName evidence="1">Uncharacterized protein</fullName>
    </submittedName>
</protein>
<dbReference type="EMBL" id="GBRH01235827">
    <property type="protein sequence ID" value="JAD62068.1"/>
    <property type="molecule type" value="Transcribed_RNA"/>
</dbReference>
<reference evidence="1" key="1">
    <citation type="submission" date="2014-09" db="EMBL/GenBank/DDBJ databases">
        <authorList>
            <person name="Magalhaes I.L.F."/>
            <person name="Oliveira U."/>
            <person name="Santos F.R."/>
            <person name="Vidigal T.H.D.A."/>
            <person name="Brescovit A.D."/>
            <person name="Santos A.J."/>
        </authorList>
    </citation>
    <scope>NUCLEOTIDE SEQUENCE</scope>
    <source>
        <tissue evidence="1">Shoot tissue taken approximately 20 cm above the soil surface</tissue>
    </source>
</reference>
<evidence type="ECO:0000313" key="1">
    <source>
        <dbReference type="EMBL" id="JAD62068.1"/>
    </source>
</evidence>
<accession>A0A0A9BIV4</accession>